<evidence type="ECO:0000259" key="5">
    <source>
        <dbReference type="PROSITE" id="PS50075"/>
    </source>
</evidence>
<dbReference type="InterPro" id="IPR018201">
    <property type="entry name" value="Ketoacyl_synth_AS"/>
</dbReference>
<keyword evidence="4" id="KW-0663">Pyridoxal phosphate</keyword>
<accession>A0A286ACI9</accession>
<dbReference type="Pfam" id="PF00202">
    <property type="entry name" value="Aminotran_3"/>
    <property type="match status" value="1"/>
</dbReference>
<dbReference type="SUPFAM" id="SSF47336">
    <property type="entry name" value="ACP-like"/>
    <property type="match status" value="2"/>
</dbReference>
<evidence type="ECO:0000313" key="7">
    <source>
        <dbReference type="EMBL" id="SOD19616.1"/>
    </source>
</evidence>
<dbReference type="PROSITE" id="PS50075">
    <property type="entry name" value="CARRIER"/>
    <property type="match status" value="2"/>
</dbReference>
<evidence type="ECO:0000256" key="2">
    <source>
        <dbReference type="ARBA" id="ARBA00022553"/>
    </source>
</evidence>
<dbReference type="InterPro" id="IPR014043">
    <property type="entry name" value="Acyl_transferase_dom"/>
</dbReference>
<evidence type="ECO:0000256" key="3">
    <source>
        <dbReference type="ARBA" id="ARBA00022679"/>
    </source>
</evidence>
<dbReference type="EMBL" id="OCMT01000004">
    <property type="protein sequence ID" value="SOD19616.1"/>
    <property type="molecule type" value="Genomic_DNA"/>
</dbReference>
<feature type="domain" description="Carrier" evidence="5">
    <location>
        <begin position="4"/>
        <end position="79"/>
    </location>
</feature>
<dbReference type="InterPro" id="IPR015421">
    <property type="entry name" value="PyrdxlP-dep_Trfase_major"/>
</dbReference>
<dbReference type="Pfam" id="PF02801">
    <property type="entry name" value="Ketoacyl-synt_C"/>
    <property type="match status" value="1"/>
</dbReference>
<dbReference type="InterPro" id="IPR015424">
    <property type="entry name" value="PyrdxlP-dep_Trfase"/>
</dbReference>
<protein>
    <submittedName>
        <fullName evidence="7">Acyl transferase domain-containing protein</fullName>
    </submittedName>
</protein>
<gene>
    <name evidence="7" type="ORF">SAMN06297358_3320</name>
</gene>
<evidence type="ECO:0000313" key="8">
    <source>
        <dbReference type="Proteomes" id="UP000219281"/>
    </source>
</evidence>
<dbReference type="SMART" id="SM00827">
    <property type="entry name" value="PKS_AT"/>
    <property type="match status" value="1"/>
</dbReference>
<dbReference type="GO" id="GO:0006633">
    <property type="term" value="P:fatty acid biosynthetic process"/>
    <property type="evidence" value="ECO:0007669"/>
    <property type="project" value="InterPro"/>
</dbReference>
<dbReference type="InterPro" id="IPR036736">
    <property type="entry name" value="ACP-like_sf"/>
</dbReference>
<dbReference type="Proteomes" id="UP000219281">
    <property type="component" value="Unassembled WGS sequence"/>
</dbReference>
<reference evidence="8" key="1">
    <citation type="submission" date="2017-09" db="EMBL/GenBank/DDBJ databases">
        <authorList>
            <person name="Varghese N."/>
            <person name="Submissions S."/>
        </authorList>
    </citation>
    <scope>NUCLEOTIDE SEQUENCE [LARGE SCALE GENOMIC DNA]</scope>
    <source>
        <strain evidence="8">CGMCC 1.12803</strain>
    </source>
</reference>
<dbReference type="PROSITE" id="PS52004">
    <property type="entry name" value="KS3_2"/>
    <property type="match status" value="1"/>
</dbReference>
<keyword evidence="2" id="KW-0597">Phosphoprotein</keyword>
<dbReference type="PANTHER" id="PTHR43775">
    <property type="entry name" value="FATTY ACID SYNTHASE"/>
    <property type="match status" value="1"/>
</dbReference>
<dbReference type="InterPro" id="IPR001227">
    <property type="entry name" value="Ac_transferase_dom_sf"/>
</dbReference>
<dbReference type="Gene3D" id="3.40.640.10">
    <property type="entry name" value="Type I PLP-dependent aspartate aminotransferase-like (Major domain)"/>
    <property type="match status" value="1"/>
</dbReference>
<dbReference type="Pfam" id="PF00698">
    <property type="entry name" value="Acyl_transf_1"/>
    <property type="match status" value="1"/>
</dbReference>
<dbReference type="InterPro" id="IPR032821">
    <property type="entry name" value="PKS_assoc"/>
</dbReference>
<dbReference type="SUPFAM" id="SSF55048">
    <property type="entry name" value="Probable ACP-binding domain of malonyl-CoA ACP transacylase"/>
    <property type="match status" value="1"/>
</dbReference>
<evidence type="ECO:0000259" key="6">
    <source>
        <dbReference type="PROSITE" id="PS52004"/>
    </source>
</evidence>
<dbReference type="InterPro" id="IPR014031">
    <property type="entry name" value="Ketoacyl_synth_C"/>
</dbReference>
<dbReference type="InterPro" id="IPR005814">
    <property type="entry name" value="Aminotrans_3"/>
</dbReference>
<feature type="domain" description="Carrier" evidence="5">
    <location>
        <begin position="984"/>
        <end position="1059"/>
    </location>
</feature>
<name>A0A286ACI9_9SPHI</name>
<dbReference type="InterPro" id="IPR050091">
    <property type="entry name" value="PKS_NRPS_Biosynth_Enz"/>
</dbReference>
<dbReference type="PANTHER" id="PTHR43775:SF51">
    <property type="entry name" value="INACTIVE PHENOLPHTHIOCEROL SYNTHESIS POLYKETIDE SYNTHASE TYPE I PKS1-RELATED"/>
    <property type="match status" value="1"/>
</dbReference>
<keyword evidence="1" id="KW-0596">Phosphopantetheine</keyword>
<dbReference type="GO" id="GO:0004315">
    <property type="term" value="F:3-oxoacyl-[acyl-carrier-protein] synthase activity"/>
    <property type="evidence" value="ECO:0007669"/>
    <property type="project" value="InterPro"/>
</dbReference>
<dbReference type="SMART" id="SM00825">
    <property type="entry name" value="PKS_KS"/>
    <property type="match status" value="1"/>
</dbReference>
<dbReference type="SUPFAM" id="SSF52151">
    <property type="entry name" value="FabD/lysophospholipase-like"/>
    <property type="match status" value="1"/>
</dbReference>
<dbReference type="InterPro" id="IPR020841">
    <property type="entry name" value="PKS_Beta-ketoAc_synthase_dom"/>
</dbReference>
<dbReference type="OrthoDB" id="9778690at2"/>
<dbReference type="Gene3D" id="3.90.1150.10">
    <property type="entry name" value="Aspartate Aminotransferase, domain 1"/>
    <property type="match status" value="1"/>
</dbReference>
<dbReference type="GO" id="GO:0030170">
    <property type="term" value="F:pyridoxal phosphate binding"/>
    <property type="evidence" value="ECO:0007669"/>
    <property type="project" value="InterPro"/>
</dbReference>
<dbReference type="InterPro" id="IPR015422">
    <property type="entry name" value="PyrdxlP-dep_Trfase_small"/>
</dbReference>
<dbReference type="RefSeq" id="WP_097133145.1">
    <property type="nucleotide sequence ID" value="NZ_OCMT01000004.1"/>
</dbReference>
<dbReference type="InterPro" id="IPR009081">
    <property type="entry name" value="PP-bd_ACP"/>
</dbReference>
<dbReference type="Gene3D" id="3.30.70.3290">
    <property type="match status" value="1"/>
</dbReference>
<proteinExistence type="predicted"/>
<dbReference type="Gene3D" id="1.10.1200.10">
    <property type="entry name" value="ACP-like"/>
    <property type="match status" value="2"/>
</dbReference>
<dbReference type="GO" id="GO:0004312">
    <property type="term" value="F:fatty acid synthase activity"/>
    <property type="evidence" value="ECO:0007669"/>
    <property type="project" value="TreeGrafter"/>
</dbReference>
<dbReference type="InterPro" id="IPR016039">
    <property type="entry name" value="Thiolase-like"/>
</dbReference>
<evidence type="ECO:0000256" key="4">
    <source>
        <dbReference type="ARBA" id="ARBA00022898"/>
    </source>
</evidence>
<dbReference type="Gene3D" id="3.40.47.10">
    <property type="match status" value="1"/>
</dbReference>
<keyword evidence="8" id="KW-1185">Reference proteome</keyword>
<dbReference type="InterPro" id="IPR014030">
    <property type="entry name" value="Ketoacyl_synth_N"/>
</dbReference>
<dbReference type="PROSITE" id="PS00606">
    <property type="entry name" value="KS3_1"/>
    <property type="match status" value="1"/>
</dbReference>
<dbReference type="InterPro" id="IPR016036">
    <property type="entry name" value="Malonyl_transacylase_ACP-bd"/>
</dbReference>
<dbReference type="Pfam" id="PF00109">
    <property type="entry name" value="ketoacyl-synt"/>
    <property type="match status" value="1"/>
</dbReference>
<evidence type="ECO:0000256" key="1">
    <source>
        <dbReference type="ARBA" id="ARBA00022450"/>
    </source>
</evidence>
<dbReference type="GO" id="GO:0008483">
    <property type="term" value="F:transaminase activity"/>
    <property type="evidence" value="ECO:0007669"/>
    <property type="project" value="InterPro"/>
</dbReference>
<dbReference type="SUPFAM" id="SSF53383">
    <property type="entry name" value="PLP-dependent transferases"/>
    <property type="match status" value="1"/>
</dbReference>
<dbReference type="InterPro" id="IPR016035">
    <property type="entry name" value="Acyl_Trfase/lysoPLipase"/>
</dbReference>
<dbReference type="CDD" id="cd00833">
    <property type="entry name" value="PKS"/>
    <property type="match status" value="1"/>
</dbReference>
<dbReference type="Pfam" id="PF16197">
    <property type="entry name" value="KAsynt_C_assoc"/>
    <property type="match status" value="1"/>
</dbReference>
<dbReference type="Gene3D" id="3.40.366.10">
    <property type="entry name" value="Malonyl-Coenzyme A Acyl Carrier Protein, domain 2"/>
    <property type="match status" value="1"/>
</dbReference>
<dbReference type="Pfam" id="PF00550">
    <property type="entry name" value="PP-binding"/>
    <property type="match status" value="2"/>
</dbReference>
<sequence length="1605" mass="176789">MYRTPTSKTEKDIINIWQQMLLVDKIGVDDNFFEMGGNSLLAQKTVAQLKQLHQKVVPIKVIYQGATAAKIASFIEGKQTKPTLKFAKQDRIAINKDVAIIGMKLRFPGADTLEEFWDNLVQKKETVTFFEKNQLDNSLSPHLTNDKDYVAARGIINDAENFDASFFGISNAMAELMDPQHRVFMELSRDLLESTGYLPAKYDGIIGIYAGCGNNTYFLNNVLAHPEKINAVGSFNVNTVSDKDYIASRTAFQLNLKGPAVGIFSACSTSLLAIADATESIRNNHCDVAIAGGVSITSPINSGHLYQEGAMLSKDGHCAPFDANSTGTTFSDGAGAILLKSLDKAIADGDFIYGVIKGIGVNNDGGGKGSFTAPSAEGQANTIAMAIHDANINPSEISYIEAHGTATPIGDPIEFEGLSLAFGEQTKTQYCAIGSVKSNFGHLTHAAGIAGIIKTALALTHKQIPASINFKTQNPQINFTESPFFVNKELTKWTNERKIAGVSSFGVGGTNVHLILEAYELEEQKVETNQPVLVAWSAKTKESNRVYAEKLSQFALNKDIQTPAIAATLRHTREDFAYRSFVIVNDNQQLVSQLTVQRESSQELLETKKDITFLFPGQGAQYAQMGKALYQHYPIFKAALDECTILIEQQLGENFIDLLFADEQNSKLQQTQYTQPALFAISYSLAKLLEDFGIKPTSYIGHSIGEFVAAHFAGIFSLKDVIKLIVQRARIVSELPNGSMLSVKTTLADIVDLVPPSLSIAAVNAKQSIVVAGPTNEIEQFAAELGEKGIASKTLKTSHAFHSAMMEDALEPFAKALDGIELHVPKIPILSTVTGQWLKDSEALDVNYWVNHLRKTVNFSGAIENLISTENTLLLEVGSGAALSAFAKQNGATTALSGLKNPKNEEEELHNFLNILGQLWLNGKDIEWNKLYPNTTKKVLSLPNYAYQKKRFWLTPKVQTLPLTANNLLQVPEVQIDTSFSEEPSLLNRIKEILERASGIELAQANPDYNFVELGLDSLLLTQVAINLKKEFDVPITFRQLNTDINSLNLLSAYLEKNQPQQEHVALGQAVSFNSTPRNLVLELSDEETKELKKPFGATPKIEKSVTKLHTEQQAFIDGFIKKYVEKTKASKQFTQENRAHMADPRVVSGFKPATKEIIYPIVISKSKGAKLWDLDNNEYVDALNGFGSNLLGNQPEILTNAIKAQIDKGYEIGPQHELAGEVTRLLCEFTNFDRAALCNTGSEAVLGAMRIARTTSGKSIIVSFSGSYHGINDEVLIRGTKKLKSFPAASGIMPEAVQNMLVLEYGSDESLEIIRQRSHEIAAVLVEPVQSRRPEFQPVEYLKKLRKLTEEQEVILIFDEVITGFRSHPGGAQALFGVKADLGTYGKVIGGGLPVGAIAGHRKYMDALDGGFWQFGDDSMPEIGVTYFAGTFVRHPMALAAAKASLLHFKAEGPALQEKLNEHTKYLAQQMNQICNRYSIPVFVAHFSSLWKIKFKEDYTYYELIFALMREKGVHILDGFPCFLTTAHLQKDIDFIITTFEACVAELVSVKLIPQHRNQFDLHFLSSENPPVNGAKLGLDEDGNAAWFIADDKEPENYLKIELN</sequence>
<dbReference type="SUPFAM" id="SSF53901">
    <property type="entry name" value="Thiolase-like"/>
    <property type="match status" value="1"/>
</dbReference>
<keyword evidence="3 7" id="KW-0808">Transferase</keyword>
<feature type="domain" description="Ketosynthase family 3 (KS3)" evidence="6">
    <location>
        <begin position="95"/>
        <end position="518"/>
    </location>
</feature>
<organism evidence="7 8">
    <name type="scientific">Pedobacter xixiisoli</name>
    <dbReference type="NCBI Taxonomy" id="1476464"/>
    <lineage>
        <taxon>Bacteria</taxon>
        <taxon>Pseudomonadati</taxon>
        <taxon>Bacteroidota</taxon>
        <taxon>Sphingobacteriia</taxon>
        <taxon>Sphingobacteriales</taxon>
        <taxon>Sphingobacteriaceae</taxon>
        <taxon>Pedobacter</taxon>
    </lineage>
</organism>